<evidence type="ECO:0000313" key="1">
    <source>
        <dbReference type="EnsemblMetazoa" id="Aqu2.1.38907_001"/>
    </source>
</evidence>
<reference evidence="1" key="1">
    <citation type="submission" date="2017-05" db="UniProtKB">
        <authorList>
            <consortium name="EnsemblMetazoa"/>
        </authorList>
    </citation>
    <scope>IDENTIFICATION</scope>
</reference>
<sequence>MSLILISFNRFQSINSTPSFSTGSLPISSGLSTLNAHHPPPHGASAFSPAGASLDLATLLATSLANMGPFITPPVVLSSVVPKKVVETIRSGAFFTFGTC</sequence>
<protein>
    <submittedName>
        <fullName evidence="1">Uncharacterized protein</fullName>
    </submittedName>
</protein>
<name>A0A1X7VHG0_AMPQE</name>
<accession>A0A1X7VHG0</accession>
<dbReference type="InParanoid" id="A0A1X7VHG0"/>
<dbReference type="EnsemblMetazoa" id="Aqu2.1.38907_001">
    <property type="protein sequence ID" value="Aqu2.1.38907_001"/>
    <property type="gene ID" value="Aqu2.1.38907"/>
</dbReference>
<dbReference type="AlphaFoldDB" id="A0A1X7VHG0"/>
<organism evidence="1">
    <name type="scientific">Amphimedon queenslandica</name>
    <name type="common">Sponge</name>
    <dbReference type="NCBI Taxonomy" id="400682"/>
    <lineage>
        <taxon>Eukaryota</taxon>
        <taxon>Metazoa</taxon>
        <taxon>Porifera</taxon>
        <taxon>Demospongiae</taxon>
        <taxon>Heteroscleromorpha</taxon>
        <taxon>Haplosclerida</taxon>
        <taxon>Niphatidae</taxon>
        <taxon>Amphimedon</taxon>
    </lineage>
</organism>
<proteinExistence type="predicted"/>